<feature type="region of interest" description="Disordered" evidence="12">
    <location>
        <begin position="304"/>
        <end position="348"/>
    </location>
</feature>
<dbReference type="SUPFAM" id="SSF47954">
    <property type="entry name" value="Cyclin-like"/>
    <property type="match status" value="2"/>
</dbReference>
<feature type="region of interest" description="Disordered" evidence="12">
    <location>
        <begin position="635"/>
        <end position="679"/>
    </location>
</feature>
<feature type="domain" description="TFIIB-type" evidence="13">
    <location>
        <begin position="3"/>
        <end position="34"/>
    </location>
</feature>
<evidence type="ECO:0000313" key="15">
    <source>
        <dbReference type="Proteomes" id="UP001565368"/>
    </source>
</evidence>
<evidence type="ECO:0000259" key="13">
    <source>
        <dbReference type="PROSITE" id="PS51134"/>
    </source>
</evidence>
<evidence type="ECO:0000256" key="6">
    <source>
        <dbReference type="ARBA" id="ARBA00023015"/>
    </source>
</evidence>
<keyword evidence="9" id="KW-0539">Nucleus</keyword>
<dbReference type="InterPro" id="IPR036915">
    <property type="entry name" value="Cyclin-like_sf"/>
</dbReference>
<proteinExistence type="inferred from homology"/>
<evidence type="ECO:0000256" key="10">
    <source>
        <dbReference type="ARBA" id="ARBA00031009"/>
    </source>
</evidence>
<dbReference type="InterPro" id="IPR013150">
    <property type="entry name" value="TFIIB_cyclin"/>
</dbReference>
<evidence type="ECO:0000313" key="14">
    <source>
        <dbReference type="EMBL" id="KAL1407671.1"/>
    </source>
</evidence>
<evidence type="ECO:0000256" key="12">
    <source>
        <dbReference type="SAM" id="MobiDB-lite"/>
    </source>
</evidence>
<dbReference type="EMBL" id="JBBXJM010000005">
    <property type="protein sequence ID" value="KAL1407671.1"/>
    <property type="molecule type" value="Genomic_DNA"/>
</dbReference>
<dbReference type="SUPFAM" id="SSF57783">
    <property type="entry name" value="Zinc beta-ribbon"/>
    <property type="match status" value="1"/>
</dbReference>
<dbReference type="InterPro" id="IPR013763">
    <property type="entry name" value="Cyclin-like_dom"/>
</dbReference>
<protein>
    <recommendedName>
        <fullName evidence="10">B-related factor 1</fullName>
    </recommendedName>
</protein>
<dbReference type="InterPro" id="IPR013137">
    <property type="entry name" value="Znf_TFIIB"/>
</dbReference>
<accession>A0ABR3PZG2</accession>
<evidence type="ECO:0000256" key="7">
    <source>
        <dbReference type="ARBA" id="ARBA00023159"/>
    </source>
</evidence>
<name>A0ABR3PZG2_9TREE</name>
<evidence type="ECO:0000256" key="5">
    <source>
        <dbReference type="ARBA" id="ARBA00022833"/>
    </source>
</evidence>
<evidence type="ECO:0000256" key="2">
    <source>
        <dbReference type="ARBA" id="ARBA00010857"/>
    </source>
</evidence>
<dbReference type="SMART" id="SM00385">
    <property type="entry name" value="CYCLIN"/>
    <property type="match status" value="2"/>
</dbReference>
<dbReference type="Gene3D" id="1.10.472.10">
    <property type="entry name" value="Cyclin-like"/>
    <property type="match status" value="2"/>
</dbReference>
<reference evidence="14 15" key="1">
    <citation type="submission" date="2023-08" db="EMBL/GenBank/DDBJ databases">
        <title>Annotated Genome Sequence of Vanrija albida AlHP1.</title>
        <authorList>
            <person name="Herzog R."/>
        </authorList>
    </citation>
    <scope>NUCLEOTIDE SEQUENCE [LARGE SCALE GENOMIC DNA]</scope>
    <source>
        <strain evidence="14 15">AlHP1</strain>
    </source>
</reference>
<feature type="compositionally biased region" description="Basic and acidic residues" evidence="12">
    <location>
        <begin position="304"/>
        <end position="317"/>
    </location>
</feature>
<dbReference type="CDD" id="cd20554">
    <property type="entry name" value="CYCLIN_TFIIIB90_rpt2"/>
    <property type="match status" value="1"/>
</dbReference>
<evidence type="ECO:0000256" key="8">
    <source>
        <dbReference type="ARBA" id="ARBA00023163"/>
    </source>
</evidence>
<evidence type="ECO:0000256" key="3">
    <source>
        <dbReference type="ARBA" id="ARBA00022723"/>
    </source>
</evidence>
<evidence type="ECO:0000256" key="9">
    <source>
        <dbReference type="ARBA" id="ARBA00023242"/>
    </source>
</evidence>
<feature type="compositionally biased region" description="Acidic residues" evidence="12">
    <location>
        <begin position="669"/>
        <end position="679"/>
    </location>
</feature>
<feature type="compositionally biased region" description="Basic and acidic residues" evidence="12">
    <location>
        <begin position="653"/>
        <end position="668"/>
    </location>
</feature>
<keyword evidence="8" id="KW-0804">Transcription</keyword>
<evidence type="ECO:0000256" key="1">
    <source>
        <dbReference type="ARBA" id="ARBA00004123"/>
    </source>
</evidence>
<comment type="similarity">
    <text evidence="2">Belongs to the TFIIB family.</text>
</comment>
<dbReference type="InterPro" id="IPR011665">
    <property type="entry name" value="BRF1_TBP-bd_dom"/>
</dbReference>
<keyword evidence="15" id="KW-1185">Reference proteome</keyword>
<keyword evidence="5" id="KW-0862">Zinc</keyword>
<organism evidence="14 15">
    <name type="scientific">Vanrija albida</name>
    <dbReference type="NCBI Taxonomy" id="181172"/>
    <lineage>
        <taxon>Eukaryota</taxon>
        <taxon>Fungi</taxon>
        <taxon>Dikarya</taxon>
        <taxon>Basidiomycota</taxon>
        <taxon>Agaricomycotina</taxon>
        <taxon>Tremellomycetes</taxon>
        <taxon>Trichosporonales</taxon>
        <taxon>Trichosporonaceae</taxon>
        <taxon>Vanrija</taxon>
    </lineage>
</organism>
<feature type="region of interest" description="Disordered" evidence="12">
    <location>
        <begin position="562"/>
        <end position="605"/>
    </location>
</feature>
<keyword evidence="3" id="KW-0479">Metal-binding</keyword>
<keyword evidence="7" id="KW-0010">Activator</keyword>
<dbReference type="GeneID" id="95988147"/>
<dbReference type="Gene3D" id="2.20.25.10">
    <property type="match status" value="1"/>
</dbReference>
<dbReference type="Gene3D" id="1.20.5.650">
    <property type="entry name" value="Single helix bin"/>
    <property type="match status" value="1"/>
</dbReference>
<feature type="compositionally biased region" description="Low complexity" evidence="12">
    <location>
        <begin position="330"/>
        <end position="342"/>
    </location>
</feature>
<evidence type="ECO:0000256" key="4">
    <source>
        <dbReference type="ARBA" id="ARBA00022771"/>
    </source>
</evidence>
<sequence length="679" mass="76649">MAPPTVCPACKSKSIEVNYSDGNVVCQNCGLELAKDLLVSEVGFTEGAGGRVHAAGTFLGRGATTFAGLPGSGGNTSEAIKGEGKKRIEYICSQMGILPSVARTAQRFYSLVVDNKFNRGRRTDYVLSSCLYLASRVEKEPSMLIDFSERFQINVYELGATYLKLRQALMLDRVLPEIDPAVYNIRFANRLDFGNQATMVAADASRLVKRFQADWMTAGRRPAGICGACLIIAARMNNFLRTPEEVAQVVKVSPLTIKKRLIEFSQTDAANKTVEEWRSLTDAELAAADKSELPPSMKREIAKQQKLEAEKKRKRELDEDEDEDEERSMSASTPAATPSRAPTKNRHHDANSVLRKIAQEVNMTGDVEGDEEDDLDMATLAKEDYVVDIQNAGDNSTAAKAQRAKERRQLMASLKQADGRDADAEDIADVEDEEAQEDVALFEGFKDIPSPPDWDDKEAVYDYIEEHIFNDQELVYGGNKTAMRERIDRWLQGRSAEEVINEMRRVEWARHLRELFAKEYREETFDDIDDAELDQYWVMEDDERETRARIWLSSNGKWLEEDKERQERKAALARAQELNPKPKAKKRKRGTGNGQRGPFPSARDAIDNFAAQKKFSARINMDAIRKIGMGSTADYEEGLQSMGDEKDDEKDDEHDSRYDEKEEAMARDGDEEEVDWFNQ</sequence>
<dbReference type="Proteomes" id="UP001565368">
    <property type="component" value="Unassembled WGS sequence"/>
</dbReference>
<keyword evidence="6" id="KW-0805">Transcription regulation</keyword>
<dbReference type="RefSeq" id="XP_069207615.1">
    <property type="nucleotide sequence ID" value="XM_069355544.1"/>
</dbReference>
<keyword evidence="4 11" id="KW-0863">Zinc-finger</keyword>
<comment type="caution">
    <text evidence="14">The sequence shown here is derived from an EMBL/GenBank/DDBJ whole genome shotgun (WGS) entry which is preliminary data.</text>
</comment>
<dbReference type="CDD" id="cd20553">
    <property type="entry name" value="CYCLIN_TFIIIB90_rpt1"/>
    <property type="match status" value="1"/>
</dbReference>
<dbReference type="PROSITE" id="PS51134">
    <property type="entry name" value="ZF_TFIIB"/>
    <property type="match status" value="1"/>
</dbReference>
<gene>
    <name evidence="14" type="primary">BRF1</name>
    <name evidence="14" type="ORF">Q8F55_007104</name>
</gene>
<comment type="subcellular location">
    <subcellularLocation>
        <location evidence="1">Nucleus</location>
    </subcellularLocation>
</comment>
<dbReference type="PANTHER" id="PTHR11618:SF4">
    <property type="entry name" value="TRANSCRIPTION FACTOR IIIB 90 KDA SUBUNIT"/>
    <property type="match status" value="1"/>
</dbReference>
<dbReference type="Pfam" id="PF08271">
    <property type="entry name" value="Zn_Ribbon_TF"/>
    <property type="match status" value="1"/>
</dbReference>
<dbReference type="Pfam" id="PF00382">
    <property type="entry name" value="TFIIB"/>
    <property type="match status" value="2"/>
</dbReference>
<evidence type="ECO:0000256" key="11">
    <source>
        <dbReference type="PROSITE-ProRule" id="PRU00469"/>
    </source>
</evidence>
<dbReference type="InterPro" id="IPR000812">
    <property type="entry name" value="TFIIB"/>
</dbReference>
<dbReference type="Pfam" id="PF07741">
    <property type="entry name" value="BRF1"/>
    <property type="match status" value="1"/>
</dbReference>
<dbReference type="PANTHER" id="PTHR11618">
    <property type="entry name" value="TRANSCRIPTION INITIATION FACTOR IIB-RELATED"/>
    <property type="match status" value="1"/>
</dbReference>
<dbReference type="PRINTS" id="PR00685">
    <property type="entry name" value="TIFACTORIIB"/>
</dbReference>